<dbReference type="EC" id="5.2.1.8" evidence="2"/>
<dbReference type="InterPro" id="IPR027304">
    <property type="entry name" value="Trigger_fact/SurA_dom_sf"/>
</dbReference>
<accession>A0A926ZI58</accession>
<evidence type="ECO:0000256" key="1">
    <source>
        <dbReference type="ARBA" id="ARBA00000971"/>
    </source>
</evidence>
<evidence type="ECO:0000259" key="7">
    <source>
        <dbReference type="PROSITE" id="PS50198"/>
    </source>
</evidence>
<dbReference type="RefSeq" id="WP_190469740.1">
    <property type="nucleotide sequence ID" value="NZ_JACJPW010000072.1"/>
</dbReference>
<keyword evidence="5 6" id="KW-0413">Isomerase</keyword>
<dbReference type="PANTHER" id="PTHR47245:SF1">
    <property type="entry name" value="FOLDASE PROTEIN PRSA"/>
    <property type="match status" value="1"/>
</dbReference>
<dbReference type="InterPro" id="IPR050245">
    <property type="entry name" value="PrsA_foldase"/>
</dbReference>
<sequence length="252" mass="29276">MTSQPFLTVDEQPISLAQAIQYLQMSGKLQSFIGDILRRHILDRELETRSDITVEQTLVEQAIINFRLQRQLTELHRFEEWLANNNIDYLSFHQQIAFTLKLEKLKNAITQPQLEEYFRQRQIFLDRVFLYRIVVKDRELAESLYSQIQAGASFEKLAREYSITEDRILNGIMGPVSRGVLPDTLRAAVDSANPGESIGPFEIEGNWCLFRVEVFLPASLANSQLRETLQNEIFELWLTEKLKSLNVKLQTN</sequence>
<keyword evidence="3" id="KW-0732">Signal</keyword>
<evidence type="ECO:0000256" key="5">
    <source>
        <dbReference type="ARBA" id="ARBA00023235"/>
    </source>
</evidence>
<evidence type="ECO:0000256" key="4">
    <source>
        <dbReference type="ARBA" id="ARBA00023110"/>
    </source>
</evidence>
<gene>
    <name evidence="8" type="ORF">H6G03_23890</name>
</gene>
<dbReference type="PANTHER" id="PTHR47245">
    <property type="entry name" value="PEPTIDYLPROLYL ISOMERASE"/>
    <property type="match status" value="1"/>
</dbReference>
<evidence type="ECO:0000256" key="6">
    <source>
        <dbReference type="PROSITE-ProRule" id="PRU00278"/>
    </source>
</evidence>
<evidence type="ECO:0000256" key="3">
    <source>
        <dbReference type="ARBA" id="ARBA00022729"/>
    </source>
</evidence>
<protein>
    <recommendedName>
        <fullName evidence="2">peptidylprolyl isomerase</fullName>
        <ecNumber evidence="2">5.2.1.8</ecNumber>
    </recommendedName>
</protein>
<dbReference type="SUPFAM" id="SSF54534">
    <property type="entry name" value="FKBP-like"/>
    <property type="match status" value="1"/>
</dbReference>
<reference evidence="8" key="1">
    <citation type="journal article" date="2015" name="ISME J.">
        <title>Draft Genome Sequence of Streptomyces incarnatus NRRL8089, which Produces the Nucleoside Antibiotic Sinefungin.</title>
        <authorList>
            <person name="Oshima K."/>
            <person name="Hattori M."/>
            <person name="Shimizu H."/>
            <person name="Fukuda K."/>
            <person name="Nemoto M."/>
            <person name="Inagaki K."/>
            <person name="Tamura T."/>
        </authorList>
    </citation>
    <scope>NUCLEOTIDE SEQUENCE</scope>
    <source>
        <strain evidence="8">FACHB-1375</strain>
    </source>
</reference>
<comment type="catalytic activity">
    <reaction evidence="1">
        <text>[protein]-peptidylproline (omega=180) = [protein]-peptidylproline (omega=0)</text>
        <dbReference type="Rhea" id="RHEA:16237"/>
        <dbReference type="Rhea" id="RHEA-COMP:10747"/>
        <dbReference type="Rhea" id="RHEA-COMP:10748"/>
        <dbReference type="ChEBI" id="CHEBI:83833"/>
        <dbReference type="ChEBI" id="CHEBI:83834"/>
        <dbReference type="EC" id="5.2.1.8"/>
    </reaction>
</comment>
<dbReference type="EMBL" id="JACJPW010000072">
    <property type="protein sequence ID" value="MBD2184073.1"/>
    <property type="molecule type" value="Genomic_DNA"/>
</dbReference>
<dbReference type="SUPFAM" id="SSF109998">
    <property type="entry name" value="Triger factor/SurA peptide-binding domain-like"/>
    <property type="match status" value="1"/>
</dbReference>
<dbReference type="PROSITE" id="PS50198">
    <property type="entry name" value="PPIC_PPIASE_2"/>
    <property type="match status" value="1"/>
</dbReference>
<proteinExistence type="predicted"/>
<dbReference type="InterPro" id="IPR046357">
    <property type="entry name" value="PPIase_dom_sf"/>
</dbReference>
<dbReference type="Gene3D" id="3.10.50.40">
    <property type="match status" value="1"/>
</dbReference>
<keyword evidence="4 6" id="KW-0697">Rotamase</keyword>
<reference evidence="8" key="2">
    <citation type="submission" date="2020-08" db="EMBL/GenBank/DDBJ databases">
        <authorList>
            <person name="Chen M."/>
            <person name="Teng W."/>
            <person name="Zhao L."/>
            <person name="Hu C."/>
            <person name="Zhou Y."/>
            <person name="Han B."/>
            <person name="Song L."/>
            <person name="Shu W."/>
        </authorList>
    </citation>
    <scope>NUCLEOTIDE SEQUENCE</scope>
    <source>
        <strain evidence="8">FACHB-1375</strain>
    </source>
</reference>
<evidence type="ECO:0000313" key="9">
    <source>
        <dbReference type="Proteomes" id="UP000641646"/>
    </source>
</evidence>
<dbReference type="Pfam" id="PF00639">
    <property type="entry name" value="Rotamase"/>
    <property type="match status" value="1"/>
</dbReference>
<dbReference type="AlphaFoldDB" id="A0A926ZI58"/>
<name>A0A926ZI58_9CYAN</name>
<dbReference type="Proteomes" id="UP000641646">
    <property type="component" value="Unassembled WGS sequence"/>
</dbReference>
<evidence type="ECO:0000256" key="2">
    <source>
        <dbReference type="ARBA" id="ARBA00013194"/>
    </source>
</evidence>
<evidence type="ECO:0000313" key="8">
    <source>
        <dbReference type="EMBL" id="MBD2184073.1"/>
    </source>
</evidence>
<dbReference type="InterPro" id="IPR000297">
    <property type="entry name" value="PPIase_PpiC"/>
</dbReference>
<keyword evidence="9" id="KW-1185">Reference proteome</keyword>
<comment type="caution">
    <text evidence="8">The sequence shown here is derived from an EMBL/GenBank/DDBJ whole genome shotgun (WGS) entry which is preliminary data.</text>
</comment>
<organism evidence="8 9">
    <name type="scientific">Aerosakkonema funiforme FACHB-1375</name>
    <dbReference type="NCBI Taxonomy" id="2949571"/>
    <lineage>
        <taxon>Bacteria</taxon>
        <taxon>Bacillati</taxon>
        <taxon>Cyanobacteriota</taxon>
        <taxon>Cyanophyceae</taxon>
        <taxon>Oscillatoriophycideae</taxon>
        <taxon>Aerosakkonematales</taxon>
        <taxon>Aerosakkonemataceae</taxon>
        <taxon>Aerosakkonema</taxon>
    </lineage>
</organism>
<dbReference type="GO" id="GO:0003755">
    <property type="term" value="F:peptidyl-prolyl cis-trans isomerase activity"/>
    <property type="evidence" value="ECO:0007669"/>
    <property type="project" value="UniProtKB-KW"/>
</dbReference>
<feature type="domain" description="PpiC" evidence="7">
    <location>
        <begin position="125"/>
        <end position="214"/>
    </location>
</feature>